<keyword evidence="3" id="KW-1185">Reference proteome</keyword>
<feature type="compositionally biased region" description="Basic and acidic residues" evidence="1">
    <location>
        <begin position="491"/>
        <end position="507"/>
    </location>
</feature>
<feature type="compositionally biased region" description="Basic and acidic residues" evidence="1">
    <location>
        <begin position="451"/>
        <end position="470"/>
    </location>
</feature>
<protein>
    <submittedName>
        <fullName evidence="2">Uncharacterized protein</fullName>
    </submittedName>
</protein>
<comment type="caution">
    <text evidence="2">The sequence shown here is derived from an EMBL/GenBank/DDBJ whole genome shotgun (WGS) entry which is preliminary data.</text>
</comment>
<feature type="compositionally biased region" description="Basic residues" evidence="1">
    <location>
        <begin position="471"/>
        <end position="486"/>
    </location>
</feature>
<feature type="compositionally biased region" description="Polar residues" evidence="1">
    <location>
        <begin position="397"/>
        <end position="412"/>
    </location>
</feature>
<evidence type="ECO:0000256" key="1">
    <source>
        <dbReference type="SAM" id="MobiDB-lite"/>
    </source>
</evidence>
<dbReference type="Proteomes" id="UP000554482">
    <property type="component" value="Unassembled WGS sequence"/>
</dbReference>
<gene>
    <name evidence="2" type="ORF">FRX31_033876</name>
</gene>
<accession>A0A7J6UVD9</accession>
<feature type="region of interest" description="Disordered" evidence="1">
    <location>
        <begin position="1"/>
        <end position="32"/>
    </location>
</feature>
<name>A0A7J6UVD9_THATH</name>
<dbReference type="AlphaFoldDB" id="A0A7J6UVD9"/>
<feature type="compositionally biased region" description="Low complexity" evidence="1">
    <location>
        <begin position="424"/>
        <end position="435"/>
    </location>
</feature>
<proteinExistence type="predicted"/>
<feature type="region of interest" description="Disordered" evidence="1">
    <location>
        <begin position="663"/>
        <end position="691"/>
    </location>
</feature>
<evidence type="ECO:0000313" key="2">
    <source>
        <dbReference type="EMBL" id="KAF5176537.1"/>
    </source>
</evidence>
<evidence type="ECO:0000313" key="3">
    <source>
        <dbReference type="Proteomes" id="UP000554482"/>
    </source>
</evidence>
<organism evidence="2 3">
    <name type="scientific">Thalictrum thalictroides</name>
    <name type="common">Rue-anemone</name>
    <name type="synonym">Anemone thalictroides</name>
    <dbReference type="NCBI Taxonomy" id="46969"/>
    <lineage>
        <taxon>Eukaryota</taxon>
        <taxon>Viridiplantae</taxon>
        <taxon>Streptophyta</taxon>
        <taxon>Embryophyta</taxon>
        <taxon>Tracheophyta</taxon>
        <taxon>Spermatophyta</taxon>
        <taxon>Magnoliopsida</taxon>
        <taxon>Ranunculales</taxon>
        <taxon>Ranunculaceae</taxon>
        <taxon>Thalictroideae</taxon>
        <taxon>Thalictrum</taxon>
    </lineage>
</organism>
<reference evidence="2 3" key="1">
    <citation type="submission" date="2020-06" db="EMBL/GenBank/DDBJ databases">
        <title>Transcriptomic and genomic resources for Thalictrum thalictroides and T. hernandezii: Facilitating candidate gene discovery in an emerging model plant lineage.</title>
        <authorList>
            <person name="Arias T."/>
            <person name="Riano-Pachon D.M."/>
            <person name="Di Stilio V.S."/>
        </authorList>
    </citation>
    <scope>NUCLEOTIDE SEQUENCE [LARGE SCALE GENOMIC DNA]</scope>
    <source>
        <strain evidence="3">cv. WT478/WT964</strain>
        <tissue evidence="2">Leaves</tissue>
    </source>
</reference>
<feature type="region of interest" description="Disordered" evidence="1">
    <location>
        <begin position="269"/>
        <end position="301"/>
    </location>
</feature>
<dbReference type="EMBL" id="JABWDY010042619">
    <property type="protein sequence ID" value="KAF5176537.1"/>
    <property type="molecule type" value="Genomic_DNA"/>
</dbReference>
<dbReference type="OrthoDB" id="1433777at2759"/>
<feature type="region of interest" description="Disordered" evidence="1">
    <location>
        <begin position="397"/>
        <end position="521"/>
    </location>
</feature>
<sequence length="691" mass="78449">MGKLEEGSPVRDTSEFDSEKREENMESRRDVEKDLEGLEAAFRRRWNHENYGEIIELGEEAGEDEERWQRSLIGKLQTKRWFGEEEIKKELIRNWNISNKFEFMMVAEGHDYGVCKEMKDGIRRFNRELTREELKRVKKFSFLQKAKSYKFGAGIQVRHAIEVDPLAEMEINDHKFRMWKESKHKEGERLKKELTKSDLEGNLSLTKSSLEGTKVSSEYNVTTDKTCLYQLPGFKVVREEVMGGTEGFHKGERTEDKVDVAMLTPDRGRSVTLDKQGGGAEDLDGLTAMDFSPNPGKMSIDRGIRSVDMTEATEGSRNKASTSRAEGGGFLFRACKKLLFQNTFEGRDLKIQAHTLLSDLEHLNPKTKPKTPVQLVKAQFYKTTTCNLIAPKKPKLTNQKIVPQTNNPTKSSPPKALKRKLESELVSGSPSSYSSPAQALVPEGRPQKYTNEGEKDGNREEIIEVLENRKPKSQTRRPKNGNRHKPQGGQTDRRGTVRESHSNKEEINQTGDKRRKITHSSSVCCNPSDLLFSGNFKKVWFKFLSDPKMRRSYVGTSSRNEKKERIIRGNADAGAVNMKAEDRRNFNQVVFDDLIEKTRAVRGMSLFAPEAIQVGKQISDLKEKGFSFAKALTINGDHTTEEADEDYALFLIAYAEDTEKIADDMFDKEEECNNSPKGDSEVAGNDQPPSS</sequence>